<dbReference type="RefSeq" id="XP_042191770.1">
    <property type="nucleotide sequence ID" value="XM_042335836.1"/>
</dbReference>
<dbReference type="Gene3D" id="2.60.40.10">
    <property type="entry name" value="Immunoglobulins"/>
    <property type="match status" value="3"/>
</dbReference>
<keyword evidence="8" id="KW-1185">Reference proteome</keyword>
<dbReference type="EMBL" id="JW863977">
    <property type="protein sequence ID" value="AFO96494.1"/>
    <property type="molecule type" value="mRNA"/>
</dbReference>
<dbReference type="Pfam" id="PF24031">
    <property type="entry name" value="FN3_IL27B_N"/>
    <property type="match status" value="1"/>
</dbReference>
<organism evidence="6">
    <name type="scientific">Callorhinchus milii</name>
    <name type="common">Ghost shark</name>
    <dbReference type="NCBI Taxonomy" id="7868"/>
    <lineage>
        <taxon>Eukaryota</taxon>
        <taxon>Metazoa</taxon>
        <taxon>Chordata</taxon>
        <taxon>Craniata</taxon>
        <taxon>Vertebrata</taxon>
        <taxon>Chondrichthyes</taxon>
        <taxon>Holocephali</taxon>
        <taxon>Chimaeriformes</taxon>
        <taxon>Callorhinchidae</taxon>
        <taxon>Callorhinchus</taxon>
    </lineage>
</organism>
<evidence type="ECO:0000256" key="2">
    <source>
        <dbReference type="ARBA" id="ARBA00023319"/>
    </source>
</evidence>
<reference evidence="7" key="4">
    <citation type="submission" date="2025-05" db="UniProtKB">
        <authorList>
            <consortium name="Ensembl"/>
        </authorList>
    </citation>
    <scope>IDENTIFICATION</scope>
</reference>
<dbReference type="GeneTree" id="ENSGT00940000160904"/>
<keyword evidence="2" id="KW-0393">Immunoglobulin domain</keyword>
<dbReference type="PANTHER" id="PTHR48483">
    <property type="entry name" value="INTERLEUKIN-27 SUBUNIT BETA"/>
    <property type="match status" value="1"/>
</dbReference>
<dbReference type="InterPro" id="IPR056621">
    <property type="entry name" value="FN3_IL27B_N"/>
</dbReference>
<keyword evidence="6" id="KW-0675">Receptor</keyword>
<evidence type="ECO:0000256" key="3">
    <source>
        <dbReference type="SAM" id="Phobius"/>
    </source>
</evidence>
<dbReference type="STRING" id="7868.ENSCMIP00000016123"/>
<comment type="similarity">
    <text evidence="1">Belongs to the type I cytokine receptor family. Type 3 subfamily.</text>
</comment>
<dbReference type="PROSITE" id="PS50853">
    <property type="entry name" value="FN3"/>
    <property type="match status" value="1"/>
</dbReference>
<feature type="chain" id="PRO_5044739496" evidence="4">
    <location>
        <begin position="22"/>
        <end position="388"/>
    </location>
</feature>
<gene>
    <name evidence="7" type="primary">il11ra</name>
</gene>
<keyword evidence="3" id="KW-0472">Membrane</keyword>
<keyword evidence="3" id="KW-1133">Transmembrane helix</keyword>
<accession>V9KET7</accession>
<dbReference type="InterPro" id="IPR036179">
    <property type="entry name" value="Ig-like_dom_sf"/>
</dbReference>
<reference evidence="8" key="1">
    <citation type="journal article" date="2006" name="Science">
        <title>Ancient noncoding elements conserved in the human genome.</title>
        <authorList>
            <person name="Venkatesh B."/>
            <person name="Kirkness E.F."/>
            <person name="Loh Y.H."/>
            <person name="Halpern A.L."/>
            <person name="Lee A.P."/>
            <person name="Johnson J."/>
            <person name="Dandona N."/>
            <person name="Viswanathan L.D."/>
            <person name="Tay A."/>
            <person name="Venter J.C."/>
            <person name="Strausberg R.L."/>
            <person name="Brenner S."/>
        </authorList>
    </citation>
    <scope>NUCLEOTIDE SEQUENCE [LARGE SCALE GENOMIC DNA]</scope>
</reference>
<dbReference type="OMA" id="NFYRISC"/>
<dbReference type="CDD" id="cd00063">
    <property type="entry name" value="FN3"/>
    <property type="match status" value="1"/>
</dbReference>
<sequence length="388" mass="44025">MMGSILHLCSLAISILNPVMGELLREKGILYGQIGTDVTLFCRADNHRFIQWRVNGTRVALSNNTKVQNGNLKFLLTELASGGNYSCHDETGELLHWTRLELGHAPSKPRVHCRAFNVFRISCEWENHQDTTFPTRYIASYRDPQNQIQNCSADPLYKNICHIDNPQIFTSLPYVVNVTAVNTLGSRATLSEFLAMDIVQPNTPKNVRVKPVFGSPRRIKVRWDYPSLWDTRFELKFVLEYRPTIISFWSRLETALLKETITDAIPGELHLFRVKAKEVLDHGKWSDWSPEVTGTPWAETTTESIKPTTVIWLIEDTETEGQPSGPALSPTSVFTSPNVLDKYVFAVVSIAISIGISVVITILLLWIRRIKTEPDKKDILTKKPLTFC</sequence>
<evidence type="ECO:0000313" key="7">
    <source>
        <dbReference type="Ensembl" id="ENSCMIP00000016123.1"/>
    </source>
</evidence>
<dbReference type="InterPro" id="IPR036116">
    <property type="entry name" value="FN3_sf"/>
</dbReference>
<keyword evidence="4" id="KW-0732">Signal</keyword>
<dbReference type="InterPro" id="IPR003961">
    <property type="entry name" value="FN3_dom"/>
</dbReference>
<evidence type="ECO:0000313" key="8">
    <source>
        <dbReference type="Proteomes" id="UP000314986"/>
    </source>
</evidence>
<dbReference type="InterPro" id="IPR053073">
    <property type="entry name" value="IL11/IL27_subunit_beta"/>
</dbReference>
<feature type="transmembrane region" description="Helical" evidence="3">
    <location>
        <begin position="343"/>
        <end position="367"/>
    </location>
</feature>
<dbReference type="Proteomes" id="UP000314986">
    <property type="component" value="Unassembled WGS sequence"/>
</dbReference>
<dbReference type="Ensembl" id="ENSCMIT00000016452.1">
    <property type="protein sequence ID" value="ENSCMIP00000016123.1"/>
    <property type="gene ID" value="ENSCMIG00000007808.1"/>
</dbReference>
<feature type="signal peptide" evidence="4">
    <location>
        <begin position="1"/>
        <end position="21"/>
    </location>
</feature>
<name>V9KET7_CALMI</name>
<protein>
    <submittedName>
        <fullName evidence="6">Interleukin 11 receptor, alpha</fullName>
    </submittedName>
    <submittedName>
        <fullName evidence="7">Interleukin-11 receptor subunit alpha-like</fullName>
    </submittedName>
</protein>
<evidence type="ECO:0000256" key="4">
    <source>
        <dbReference type="SAM" id="SignalP"/>
    </source>
</evidence>
<feature type="domain" description="Fibronectin type-III" evidence="5">
    <location>
        <begin position="203"/>
        <end position="298"/>
    </location>
</feature>
<dbReference type="OrthoDB" id="418412at2759"/>
<proteinExistence type="evidence at transcript level"/>
<dbReference type="GeneID" id="103184882"/>
<reference evidence="6 8" key="3">
    <citation type="journal article" date="2014" name="Nature">
        <title>Elephant shark genome provides unique insights into gnathostome evolution.</title>
        <authorList>
            <consortium name="International Elephant Shark Genome Sequencing Consortium"/>
            <person name="Venkatesh B."/>
            <person name="Lee A.P."/>
            <person name="Ravi V."/>
            <person name="Maurya A.K."/>
            <person name="Lian M.M."/>
            <person name="Swann J.B."/>
            <person name="Ohta Y."/>
            <person name="Flajnik M.F."/>
            <person name="Sutoh Y."/>
            <person name="Kasahara M."/>
            <person name="Hoon S."/>
            <person name="Gangu V."/>
            <person name="Roy S.W."/>
            <person name="Irimia M."/>
            <person name="Korzh V."/>
            <person name="Kondrychyn I."/>
            <person name="Lim Z.W."/>
            <person name="Tay B.H."/>
            <person name="Tohari S."/>
            <person name="Kong K.W."/>
            <person name="Ho S."/>
            <person name="Lorente-Galdos B."/>
            <person name="Quilez J."/>
            <person name="Marques-Bonet T."/>
            <person name="Raney B.J."/>
            <person name="Ingham P.W."/>
            <person name="Tay A."/>
            <person name="Hillier L.W."/>
            <person name="Minx P."/>
            <person name="Boehm T."/>
            <person name="Wilson R.K."/>
            <person name="Brenner S."/>
            <person name="Warren W.C."/>
        </authorList>
    </citation>
    <scope>NUCLEOTIDE SEQUENCE</scope>
    <source>
        <tissue evidence="6">Heart</tissue>
    </source>
</reference>
<keyword evidence="3" id="KW-0812">Transmembrane</keyword>
<dbReference type="SUPFAM" id="SSF48726">
    <property type="entry name" value="Immunoglobulin"/>
    <property type="match status" value="1"/>
</dbReference>
<dbReference type="PANTHER" id="PTHR48483:SF2">
    <property type="entry name" value="INTERLEUKIN-27 SUBUNIT BETA"/>
    <property type="match status" value="1"/>
</dbReference>
<evidence type="ECO:0000259" key="5">
    <source>
        <dbReference type="PROSITE" id="PS50853"/>
    </source>
</evidence>
<evidence type="ECO:0000256" key="1">
    <source>
        <dbReference type="ARBA" id="ARBA00010890"/>
    </source>
</evidence>
<dbReference type="InterPro" id="IPR013783">
    <property type="entry name" value="Ig-like_fold"/>
</dbReference>
<reference evidence="8" key="2">
    <citation type="journal article" date="2007" name="PLoS Biol.">
        <title>Survey sequencing and comparative analysis of the elephant shark (Callorhinchus milii) genome.</title>
        <authorList>
            <person name="Venkatesh B."/>
            <person name="Kirkness E.F."/>
            <person name="Loh Y.H."/>
            <person name="Halpern A.L."/>
            <person name="Lee A.P."/>
            <person name="Johnson J."/>
            <person name="Dandona N."/>
            <person name="Viswanathan L.D."/>
            <person name="Tay A."/>
            <person name="Venter J.C."/>
            <person name="Strausberg R.L."/>
            <person name="Brenner S."/>
        </authorList>
    </citation>
    <scope>NUCLEOTIDE SEQUENCE [LARGE SCALE GENOMIC DNA]</scope>
</reference>
<dbReference type="SUPFAM" id="SSF49265">
    <property type="entry name" value="Fibronectin type III"/>
    <property type="match status" value="2"/>
</dbReference>
<dbReference type="AlphaFoldDB" id="V9KET7"/>
<evidence type="ECO:0000313" key="6">
    <source>
        <dbReference type="EMBL" id="AFO96494.1"/>
    </source>
</evidence>